<dbReference type="PANTHER" id="PTHR30217:SF6">
    <property type="entry name" value="TRNA HYDROXYLATION PROTEIN P"/>
    <property type="match status" value="1"/>
</dbReference>
<name>A0ABS2DSV2_9BURK</name>
<comment type="caution">
    <text evidence="4">The sequence shown here is derived from an EMBL/GenBank/DDBJ whole genome shotgun (WGS) entry which is preliminary data.</text>
</comment>
<dbReference type="Pfam" id="PF01136">
    <property type="entry name" value="Peptidase_U32"/>
    <property type="match status" value="1"/>
</dbReference>
<dbReference type="PROSITE" id="PS01276">
    <property type="entry name" value="PEPTIDASE_U32"/>
    <property type="match status" value="1"/>
</dbReference>
<evidence type="ECO:0000256" key="3">
    <source>
        <dbReference type="ARBA" id="ARBA00038374"/>
    </source>
</evidence>
<proteinExistence type="inferred from homology"/>
<evidence type="ECO:0000256" key="1">
    <source>
        <dbReference type="ARBA" id="ARBA00022670"/>
    </source>
</evidence>
<evidence type="ECO:0000313" key="5">
    <source>
        <dbReference type="Proteomes" id="UP000715095"/>
    </source>
</evidence>
<keyword evidence="1" id="KW-0645">Protease</keyword>
<evidence type="ECO:0000313" key="4">
    <source>
        <dbReference type="EMBL" id="MBM6704389.1"/>
    </source>
</evidence>
<keyword evidence="5" id="KW-1185">Reference proteome</keyword>
<dbReference type="Proteomes" id="UP000715095">
    <property type="component" value="Unassembled WGS sequence"/>
</dbReference>
<sequence length="431" mass="46456">MTHSTVPTFRPSQTASACRGDFEILAPAGSDAALSAAIAAGANAVYFGVGELNMRAHATGDFTVNDLPRLAQKCRAAGVRSYLTVNTVLYDSDLEAAKQLLEAAKAAGINAVIAADVAVMLYARSIGLSVHLSTQLSVSNVEALRFYAQFADTVVLARELTLEKVAYIAEAISREQIVGPSGRRVRIECFAHGALCMAVSGRCYLSLHTRGKSANRGECLQTCRRRYRLTDPERGTEIDVEGTRFLSPKDLSTIRIFDRLVAAGVRIFKIEGRARGPEYVSATVRSYGEALDAVLTGTFTPTLAQALENRLARVFNRGFWEGWYMGADTLERTDDYGSSATVKKVHAGKCINFFAKAGIGHFSIEAGKLAEGDEIMVIGPTTGVVETRVTGLRINDLPAAPEAAAKKGDEITFALPARVRPGDKLYRVVPR</sequence>
<evidence type="ECO:0000256" key="2">
    <source>
        <dbReference type="ARBA" id="ARBA00022801"/>
    </source>
</evidence>
<protein>
    <submittedName>
        <fullName evidence="4">U32 family peptidase</fullName>
    </submittedName>
</protein>
<reference evidence="4 5" key="1">
    <citation type="journal article" date="2021" name="Sci. Rep.">
        <title>The distribution of antibiotic resistance genes in chicken gut microbiota commensals.</title>
        <authorList>
            <person name="Juricova H."/>
            <person name="Matiasovicova J."/>
            <person name="Kubasova T."/>
            <person name="Cejkova D."/>
            <person name="Rychlik I."/>
        </authorList>
    </citation>
    <scope>NUCLEOTIDE SEQUENCE [LARGE SCALE GENOMIC DNA]</scope>
    <source>
        <strain evidence="4 5">An829</strain>
    </source>
</reference>
<dbReference type="EMBL" id="JACJJC010000011">
    <property type="protein sequence ID" value="MBM6704389.1"/>
    <property type="molecule type" value="Genomic_DNA"/>
</dbReference>
<dbReference type="InterPro" id="IPR051454">
    <property type="entry name" value="RNA/ubiquinone_mod_enzymes"/>
</dbReference>
<organism evidence="4 5">
    <name type="scientific">Sutterella massiliensis</name>
    <dbReference type="NCBI Taxonomy" id="1816689"/>
    <lineage>
        <taxon>Bacteria</taxon>
        <taxon>Pseudomonadati</taxon>
        <taxon>Pseudomonadota</taxon>
        <taxon>Betaproteobacteria</taxon>
        <taxon>Burkholderiales</taxon>
        <taxon>Sutterellaceae</taxon>
        <taxon>Sutterella</taxon>
    </lineage>
</organism>
<dbReference type="PANTHER" id="PTHR30217">
    <property type="entry name" value="PEPTIDASE U32 FAMILY"/>
    <property type="match status" value="1"/>
</dbReference>
<dbReference type="RefSeq" id="WP_205103148.1">
    <property type="nucleotide sequence ID" value="NZ_JACJJC010000011.1"/>
</dbReference>
<keyword evidence="2" id="KW-0378">Hydrolase</keyword>
<gene>
    <name evidence="4" type="ORF">H6A60_07825</name>
</gene>
<accession>A0ABS2DSV2</accession>
<comment type="similarity">
    <text evidence="3">Belongs to the peptidase U32 family.</text>
</comment>
<dbReference type="InterPro" id="IPR001539">
    <property type="entry name" value="Peptidase_U32"/>
</dbReference>